<dbReference type="SUPFAM" id="SSF52058">
    <property type="entry name" value="L domain-like"/>
    <property type="match status" value="1"/>
</dbReference>
<dbReference type="Pfam" id="PF00560">
    <property type="entry name" value="LRR_1"/>
    <property type="match status" value="3"/>
</dbReference>
<evidence type="ECO:0000256" key="6">
    <source>
        <dbReference type="ARBA" id="ARBA00023180"/>
    </source>
</evidence>
<dbReference type="RefSeq" id="XP_009791573.1">
    <property type="nucleotide sequence ID" value="XM_009793271.1"/>
</dbReference>
<keyword evidence="2" id="KW-0433">Leucine-rich repeat</keyword>
<keyword evidence="4" id="KW-0677">Repeat</keyword>
<evidence type="ECO:0000256" key="3">
    <source>
        <dbReference type="ARBA" id="ARBA00022729"/>
    </source>
</evidence>
<organism evidence="7 8">
    <name type="scientific">Nicotiana sylvestris</name>
    <name type="common">Wood tobacco</name>
    <name type="synonym">South American tobacco</name>
    <dbReference type="NCBI Taxonomy" id="4096"/>
    <lineage>
        <taxon>Eukaryota</taxon>
        <taxon>Viridiplantae</taxon>
        <taxon>Streptophyta</taxon>
        <taxon>Embryophyta</taxon>
        <taxon>Tracheophyta</taxon>
        <taxon>Spermatophyta</taxon>
        <taxon>Magnoliopsida</taxon>
        <taxon>eudicotyledons</taxon>
        <taxon>Gunneridae</taxon>
        <taxon>Pentapetalae</taxon>
        <taxon>asterids</taxon>
        <taxon>lamiids</taxon>
        <taxon>Solanales</taxon>
        <taxon>Solanaceae</taxon>
        <taxon>Nicotianoideae</taxon>
        <taxon>Nicotianeae</taxon>
        <taxon>Nicotiana</taxon>
    </lineage>
</organism>
<dbReference type="InterPro" id="IPR032675">
    <property type="entry name" value="LRR_dom_sf"/>
</dbReference>
<keyword evidence="5" id="KW-0472">Membrane</keyword>
<evidence type="ECO:0000256" key="4">
    <source>
        <dbReference type="ARBA" id="ARBA00022737"/>
    </source>
</evidence>
<evidence type="ECO:0000313" key="8">
    <source>
        <dbReference type="RefSeq" id="XP_009791573.1"/>
    </source>
</evidence>
<reference evidence="7" key="1">
    <citation type="journal article" date="2013" name="Genome Biol.">
        <title>Reference genomes and transcriptomes of Nicotiana sylvestris and Nicotiana tomentosiformis.</title>
        <authorList>
            <person name="Sierro N."/>
            <person name="Battey J.N."/>
            <person name="Ouadi S."/>
            <person name="Bovet L."/>
            <person name="Goepfert S."/>
            <person name="Bakaher N."/>
            <person name="Peitsch M.C."/>
            <person name="Ivanov N.V."/>
        </authorList>
    </citation>
    <scope>NUCLEOTIDE SEQUENCE [LARGE SCALE GENOMIC DNA]</scope>
</reference>
<dbReference type="OrthoDB" id="1729626at2759"/>
<protein>
    <submittedName>
        <fullName evidence="8">Probable LRR receptor-like serine/threonine-protein kinase At2g16250</fullName>
    </submittedName>
</protein>
<reference evidence="8" key="2">
    <citation type="submission" date="2025-08" db="UniProtKB">
        <authorList>
            <consortium name="RefSeq"/>
        </authorList>
    </citation>
    <scope>IDENTIFICATION</scope>
    <source>
        <tissue evidence="8">Leaf</tissue>
    </source>
</reference>
<keyword evidence="3" id="KW-0732">Signal</keyword>
<keyword evidence="7" id="KW-1185">Reference proteome</keyword>
<evidence type="ECO:0000256" key="2">
    <source>
        <dbReference type="ARBA" id="ARBA00022614"/>
    </source>
</evidence>
<sequence>MAMLRKSTSLVSTYYSWVGQQNPQFSVEALQNLTLLETFNASSFALPGPIPQWFGFKLASTLQIFDLRFCSITGHIPSNFGYLSNLTIIYLSNNNLITGIVPSGLGQLSSAVLDISRNSLVGSIPVSFGSLRNLIMLDMSSNAYSS</sequence>
<dbReference type="Proteomes" id="UP000189701">
    <property type="component" value="Unplaced"/>
</dbReference>
<dbReference type="eggNOG" id="ENOG502QR5S">
    <property type="taxonomic scope" value="Eukaryota"/>
</dbReference>
<dbReference type="PANTHER" id="PTHR48054">
    <property type="entry name" value="RECEPTOR KINASE-LIKE PROTEIN XA21"/>
    <property type="match status" value="1"/>
</dbReference>
<dbReference type="InterPro" id="IPR052592">
    <property type="entry name" value="LRR-RLK"/>
</dbReference>
<keyword evidence="6" id="KW-0325">Glycoprotein</keyword>
<dbReference type="PANTHER" id="PTHR48054:SF82">
    <property type="entry name" value="LRR RECEPTOR-LIKE SERINE_THREONINE-PROTEIN KINASE FLS2"/>
    <property type="match status" value="1"/>
</dbReference>
<dbReference type="GO" id="GO:0016020">
    <property type="term" value="C:membrane"/>
    <property type="evidence" value="ECO:0007669"/>
    <property type="project" value="UniProtKB-SubCell"/>
</dbReference>
<gene>
    <name evidence="8" type="primary">LOC104238794</name>
</gene>
<dbReference type="InterPro" id="IPR001611">
    <property type="entry name" value="Leu-rich_rpt"/>
</dbReference>
<dbReference type="Gene3D" id="3.80.10.10">
    <property type="entry name" value="Ribonuclease Inhibitor"/>
    <property type="match status" value="1"/>
</dbReference>
<dbReference type="FunFam" id="3.80.10.10:FF:000041">
    <property type="entry name" value="LRR receptor-like serine/threonine-protein kinase ERECTA"/>
    <property type="match status" value="1"/>
</dbReference>
<name>A0A1U7XL18_NICSY</name>
<accession>A0A1U7XL18</accession>
<dbReference type="AlphaFoldDB" id="A0A1U7XL18"/>
<proteinExistence type="predicted"/>
<dbReference type="STRING" id="4096.A0A1U7XL18"/>
<evidence type="ECO:0000313" key="7">
    <source>
        <dbReference type="Proteomes" id="UP000189701"/>
    </source>
</evidence>
<evidence type="ECO:0000256" key="1">
    <source>
        <dbReference type="ARBA" id="ARBA00004370"/>
    </source>
</evidence>
<evidence type="ECO:0000256" key="5">
    <source>
        <dbReference type="ARBA" id="ARBA00023136"/>
    </source>
</evidence>
<comment type="subcellular location">
    <subcellularLocation>
        <location evidence="1">Membrane</location>
    </subcellularLocation>
</comment>